<feature type="non-terminal residue" evidence="2">
    <location>
        <position position="1"/>
    </location>
</feature>
<reference evidence="2 3" key="1">
    <citation type="journal article" date="2019" name="PLoS ONE">
        <title>Genomic analyses reveal an absence of contemporary introgressive admixture between fin whales and blue whales, despite known hybrids.</title>
        <authorList>
            <person name="Westbury M.V."/>
            <person name="Petersen B."/>
            <person name="Lorenzen E.D."/>
        </authorList>
    </citation>
    <scope>NUCLEOTIDE SEQUENCE [LARGE SCALE GENOMIC DNA]</scope>
    <source>
        <strain evidence="2">FinWhale-01</strain>
    </source>
</reference>
<accession>A0A643BP57</accession>
<evidence type="ECO:0000313" key="2">
    <source>
        <dbReference type="EMBL" id="KAB0389540.1"/>
    </source>
</evidence>
<protein>
    <submittedName>
        <fullName evidence="2">Uncharacterized protein</fullName>
    </submittedName>
</protein>
<dbReference type="Proteomes" id="UP000437017">
    <property type="component" value="Unassembled WGS sequence"/>
</dbReference>
<keyword evidence="1" id="KW-0472">Membrane</keyword>
<dbReference type="EMBL" id="SGJD01007153">
    <property type="protein sequence ID" value="KAB0389540.1"/>
    <property type="molecule type" value="Genomic_DNA"/>
</dbReference>
<keyword evidence="1" id="KW-0812">Transmembrane</keyword>
<dbReference type="AlphaFoldDB" id="A0A643BP57"/>
<organism evidence="2 3">
    <name type="scientific">Balaenoptera physalus</name>
    <name type="common">Fin whale</name>
    <name type="synonym">Balaena physalus</name>
    <dbReference type="NCBI Taxonomy" id="9770"/>
    <lineage>
        <taxon>Eukaryota</taxon>
        <taxon>Metazoa</taxon>
        <taxon>Chordata</taxon>
        <taxon>Craniata</taxon>
        <taxon>Vertebrata</taxon>
        <taxon>Euteleostomi</taxon>
        <taxon>Mammalia</taxon>
        <taxon>Eutheria</taxon>
        <taxon>Laurasiatheria</taxon>
        <taxon>Artiodactyla</taxon>
        <taxon>Whippomorpha</taxon>
        <taxon>Cetacea</taxon>
        <taxon>Mysticeti</taxon>
        <taxon>Balaenopteridae</taxon>
        <taxon>Balaenoptera</taxon>
    </lineage>
</organism>
<comment type="caution">
    <text evidence="2">The sequence shown here is derived from an EMBL/GenBank/DDBJ whole genome shotgun (WGS) entry which is preliminary data.</text>
</comment>
<keyword evidence="1" id="KW-1133">Transmembrane helix</keyword>
<proteinExistence type="predicted"/>
<name>A0A643BP57_BALPH</name>
<sequence>HYTIEEEISDLVLDRIQKLADLSVGSGFLGFLLVGCKASFYFSFLLILYLKSSTYTNTLEHSVYNNLNHIINRIVFSITASLRFYDALHIYVTEFHTNFFSISIPTSLCPHISQLSLLEKPITNIFCSRNY</sequence>
<feature type="transmembrane region" description="Helical" evidence="1">
    <location>
        <begin position="28"/>
        <end position="50"/>
    </location>
</feature>
<evidence type="ECO:0000313" key="3">
    <source>
        <dbReference type="Proteomes" id="UP000437017"/>
    </source>
</evidence>
<keyword evidence="3" id="KW-1185">Reference proteome</keyword>
<gene>
    <name evidence="2" type="ORF">E2I00_001671</name>
</gene>
<evidence type="ECO:0000256" key="1">
    <source>
        <dbReference type="SAM" id="Phobius"/>
    </source>
</evidence>